<dbReference type="EMBL" id="BSOR01000016">
    <property type="protein sequence ID" value="GLR63583.1"/>
    <property type="molecule type" value="Genomic_DNA"/>
</dbReference>
<keyword evidence="3" id="KW-1185">Reference proteome</keyword>
<dbReference type="PROSITE" id="PS52050">
    <property type="entry name" value="WYL"/>
    <property type="match status" value="1"/>
</dbReference>
<organism evidence="2 3">
    <name type="scientific">Marinospirillum insulare</name>
    <dbReference type="NCBI Taxonomy" id="217169"/>
    <lineage>
        <taxon>Bacteria</taxon>
        <taxon>Pseudomonadati</taxon>
        <taxon>Pseudomonadota</taxon>
        <taxon>Gammaproteobacteria</taxon>
        <taxon>Oceanospirillales</taxon>
        <taxon>Oceanospirillaceae</taxon>
        <taxon>Marinospirillum</taxon>
    </lineage>
</organism>
<dbReference type="Pfam" id="PF13280">
    <property type="entry name" value="WYL"/>
    <property type="match status" value="1"/>
</dbReference>
<proteinExistence type="predicted"/>
<comment type="caution">
    <text evidence="2">The sequence shown here is derived from an EMBL/GenBank/DDBJ whole genome shotgun (WGS) entry which is preliminary data.</text>
</comment>
<dbReference type="Proteomes" id="UP001156682">
    <property type="component" value="Unassembled WGS sequence"/>
</dbReference>
<reference evidence="3" key="1">
    <citation type="journal article" date="2019" name="Int. J. Syst. Evol. Microbiol.">
        <title>The Global Catalogue of Microorganisms (GCM) 10K type strain sequencing project: providing services to taxonomists for standard genome sequencing and annotation.</title>
        <authorList>
            <consortium name="The Broad Institute Genomics Platform"/>
            <consortium name="The Broad Institute Genome Sequencing Center for Infectious Disease"/>
            <person name="Wu L."/>
            <person name="Ma J."/>
        </authorList>
    </citation>
    <scope>NUCLEOTIDE SEQUENCE [LARGE SCALE GENOMIC DNA]</scope>
    <source>
        <strain evidence="3">NBRC 100033</strain>
    </source>
</reference>
<evidence type="ECO:0000313" key="2">
    <source>
        <dbReference type="EMBL" id="GLR63583.1"/>
    </source>
</evidence>
<evidence type="ECO:0000259" key="1">
    <source>
        <dbReference type="Pfam" id="PF13280"/>
    </source>
</evidence>
<sequence length="345" mass="39625">MSEANKEKFKFELLMLEVLEAHPKGITARELTQAIRKLAEERRLEELINSPENNLKRRVERNLKKLKATYGDLIDLNDLQKPYIWSCVGSQSLIPNLFKADLQLALYLHLHQQRTLQLLPSNLQEKLRKLNAFGSFNLEAHFSELTQLFSRALSITKDSIHPEFPPVLEEVHQTLLDALKNEQYLDITYQALAGEQKLSRLLPLKLVVLKDRLFLLAVQKSASEPEPVLLALHRMASANQVGLYLNLSEFEAETTLRKMLGTGASSQKLELQVTAELADYLLDYPLGIGMKLTPLAETTSPYTHQLTCWIELGTDFKYWLTQHQNQLKVMGSERVIRWLKRLERG</sequence>
<gene>
    <name evidence="2" type="ORF">GCM10007878_10180</name>
</gene>
<evidence type="ECO:0000313" key="3">
    <source>
        <dbReference type="Proteomes" id="UP001156682"/>
    </source>
</evidence>
<accession>A0ABQ5ZWY6</accession>
<dbReference type="InterPro" id="IPR026881">
    <property type="entry name" value="WYL_dom"/>
</dbReference>
<dbReference type="RefSeq" id="WP_027849916.1">
    <property type="nucleotide sequence ID" value="NZ_BSOR01000016.1"/>
</dbReference>
<protein>
    <recommendedName>
        <fullName evidence="1">WYL domain-containing protein</fullName>
    </recommendedName>
</protein>
<feature type="domain" description="WYL" evidence="1">
    <location>
        <begin position="170"/>
        <end position="238"/>
    </location>
</feature>
<name>A0ABQ5ZWY6_9GAMM</name>